<sequence>MPLYEIAHTVPLTDDQKDSLAAAITELHSSKFTVPRMFINVIFTNISNVPTYTGGKRTTASNRVVARVRRGSRSREDFNSLCSGIRTTWARIVHPAYGADQLPPSELELRAIFITGELLAGMKCEFHVPIAGAELEWAKEHYTEFQRRAAHGDADFVGLVGEVDQWLHKSG</sequence>
<evidence type="ECO:0000313" key="2">
    <source>
        <dbReference type="EMBL" id="CEO51249.1"/>
    </source>
</evidence>
<protein>
    <recommendedName>
        <fullName evidence="1">Tautomerase cis-CaaD-like domain-containing protein</fullName>
    </recommendedName>
</protein>
<dbReference type="EMBL" id="CDPU01000022">
    <property type="protein sequence ID" value="CEO51249.1"/>
    <property type="molecule type" value="Genomic_DNA"/>
</dbReference>
<dbReference type="Pfam" id="PF14832">
    <property type="entry name" value="Tautomerase_3"/>
    <property type="match status" value="1"/>
</dbReference>
<feature type="domain" description="Tautomerase cis-CaaD-like" evidence="1">
    <location>
        <begin position="1"/>
        <end position="96"/>
    </location>
</feature>
<reference evidence="2" key="1">
    <citation type="submission" date="2015-01" db="EMBL/GenBank/DDBJ databases">
        <authorList>
            <person name="Durling Mikael"/>
        </authorList>
    </citation>
    <scope>NUCLEOTIDE SEQUENCE</scope>
</reference>
<evidence type="ECO:0000313" key="3">
    <source>
        <dbReference type="EMBL" id="KAF9746286.1"/>
    </source>
</evidence>
<gene>
    <name evidence="2" type="ORF">BN869_000007307_1</name>
    <name evidence="3" type="ORF">IM811_003191</name>
</gene>
<dbReference type="EMBL" id="JADCTT010000011">
    <property type="protein sequence ID" value="KAF9746286.1"/>
    <property type="molecule type" value="Genomic_DNA"/>
</dbReference>
<reference evidence="3" key="2">
    <citation type="submission" date="2020-10" db="EMBL/GenBank/DDBJ databases">
        <title>High-Quality Genome Resource of Clonostachys rosea strain S41 by Oxford Nanopore Long-Read Sequencing.</title>
        <authorList>
            <person name="Wang H."/>
        </authorList>
    </citation>
    <scope>NUCLEOTIDE SEQUENCE</scope>
    <source>
        <strain evidence="3">S41</strain>
    </source>
</reference>
<dbReference type="InterPro" id="IPR028116">
    <property type="entry name" value="Cis-CaaD-like"/>
</dbReference>
<dbReference type="AlphaFoldDB" id="A0A0B7K248"/>
<name>A0A0B7K248_BIOOC</name>
<proteinExistence type="predicted"/>
<dbReference type="Proteomes" id="UP000616885">
    <property type="component" value="Unassembled WGS sequence"/>
</dbReference>
<evidence type="ECO:0000259" key="1">
    <source>
        <dbReference type="Pfam" id="PF14832"/>
    </source>
</evidence>
<organism evidence="2">
    <name type="scientific">Bionectria ochroleuca</name>
    <name type="common">Gliocladium roseum</name>
    <dbReference type="NCBI Taxonomy" id="29856"/>
    <lineage>
        <taxon>Eukaryota</taxon>
        <taxon>Fungi</taxon>
        <taxon>Dikarya</taxon>
        <taxon>Ascomycota</taxon>
        <taxon>Pezizomycotina</taxon>
        <taxon>Sordariomycetes</taxon>
        <taxon>Hypocreomycetidae</taxon>
        <taxon>Hypocreales</taxon>
        <taxon>Bionectriaceae</taxon>
        <taxon>Clonostachys</taxon>
    </lineage>
</organism>
<dbReference type="Gene3D" id="3.30.429.10">
    <property type="entry name" value="Macrophage Migration Inhibitory Factor"/>
    <property type="match status" value="1"/>
</dbReference>
<accession>A0A0B7K248</accession>
<dbReference type="InterPro" id="IPR014347">
    <property type="entry name" value="Tautomerase/MIF_sf"/>
</dbReference>
<dbReference type="SUPFAM" id="SSF55331">
    <property type="entry name" value="Tautomerase/MIF"/>
    <property type="match status" value="1"/>
</dbReference>